<organism evidence="1 2">
    <name type="scientific">Halarcobacter ebronensis</name>
    <dbReference type="NCBI Taxonomy" id="1462615"/>
    <lineage>
        <taxon>Bacteria</taxon>
        <taxon>Pseudomonadati</taxon>
        <taxon>Campylobacterota</taxon>
        <taxon>Epsilonproteobacteria</taxon>
        <taxon>Campylobacterales</taxon>
        <taxon>Arcobacteraceae</taxon>
        <taxon>Halarcobacter</taxon>
    </lineage>
</organism>
<dbReference type="OrthoDB" id="9862541at2"/>
<sequence length="228" mass="26484">MNKNDLFTEKNYRILQLADEITHAINEWKTKLNKIYTMSSGTLVNSEYGLVTEATYNETLVSINENIASIINTINSFETFLWDRKEIKQFNINNTLQNIVSSYTSIYKKYNISIETDYFTTIYIFGYENELSKIFLYILKSLINVLKNKSESKLVVINTQTNKNKTIITFKSTNVTVDEIPLDISLHISKKIIEEYYKGEIKIANKKFKFKGKSVYGIEVCIHLSSIE</sequence>
<protein>
    <recommendedName>
        <fullName evidence="3">Histidine kinase</fullName>
    </recommendedName>
</protein>
<gene>
    <name evidence="1" type="ORF">CRV07_14895</name>
</gene>
<keyword evidence="2" id="KW-1185">Reference proteome</keyword>
<evidence type="ECO:0000313" key="2">
    <source>
        <dbReference type="Proteomes" id="UP000289758"/>
    </source>
</evidence>
<reference evidence="1 2" key="1">
    <citation type="submission" date="2017-10" db="EMBL/GenBank/DDBJ databases">
        <title>Genomics of the genus Arcobacter.</title>
        <authorList>
            <person name="Perez-Cataluna A."/>
            <person name="Figueras M.J."/>
        </authorList>
    </citation>
    <scope>NUCLEOTIDE SEQUENCE [LARGE SCALE GENOMIC DNA]</scope>
    <source>
        <strain evidence="1 2">CECT 8441</strain>
    </source>
</reference>
<evidence type="ECO:0000313" key="1">
    <source>
        <dbReference type="EMBL" id="RXK01564.1"/>
    </source>
</evidence>
<dbReference type="Proteomes" id="UP000289758">
    <property type="component" value="Unassembled WGS sequence"/>
</dbReference>
<dbReference type="RefSeq" id="WP_129088389.1">
    <property type="nucleotide sequence ID" value="NZ_CP053836.1"/>
</dbReference>
<proteinExistence type="predicted"/>
<evidence type="ECO:0008006" key="3">
    <source>
        <dbReference type="Google" id="ProtNLM"/>
    </source>
</evidence>
<comment type="caution">
    <text evidence="1">The sequence shown here is derived from an EMBL/GenBank/DDBJ whole genome shotgun (WGS) entry which is preliminary data.</text>
</comment>
<accession>A0A4Q1ADU6</accession>
<name>A0A4Q1ADU6_9BACT</name>
<dbReference type="AlphaFoldDB" id="A0A4Q1ADU6"/>
<dbReference type="EMBL" id="PDKK01000022">
    <property type="protein sequence ID" value="RXK01564.1"/>
    <property type="molecule type" value="Genomic_DNA"/>
</dbReference>